<evidence type="ECO:0000259" key="2">
    <source>
        <dbReference type="PROSITE" id="PS50878"/>
    </source>
</evidence>
<dbReference type="InterPro" id="IPR000477">
    <property type="entry name" value="RT_dom"/>
</dbReference>
<comment type="caution">
    <text evidence="3">The sequence shown here is derived from an EMBL/GenBank/DDBJ whole genome shotgun (WGS) entry which is preliminary data.</text>
</comment>
<dbReference type="PANTHER" id="PTHR19446">
    <property type="entry name" value="REVERSE TRANSCRIPTASES"/>
    <property type="match status" value="1"/>
</dbReference>
<dbReference type="Proteomes" id="UP000186817">
    <property type="component" value="Unassembled WGS sequence"/>
</dbReference>
<feature type="transmembrane region" description="Helical" evidence="1">
    <location>
        <begin position="418"/>
        <end position="437"/>
    </location>
</feature>
<keyword evidence="1" id="KW-1133">Transmembrane helix</keyword>
<name>A0A1Q9EDV2_SYMMI</name>
<accession>A0A1Q9EDV2</accession>
<evidence type="ECO:0000256" key="1">
    <source>
        <dbReference type="SAM" id="Phobius"/>
    </source>
</evidence>
<dbReference type="OrthoDB" id="425014at2759"/>
<sequence length="520" mass="58297">MDAKKAKFQHLLQDAASQPHGLPSVFRLLRWIAPSAPKRKLQLRTDKGMPCSTQEALQEIRTYFNTLYHTSPDTCIAQLQPPEQPVRFSVAEFEAALAELPSNKAVPATLPPALLWKTAASCLAQRLTPQLNEWLADMTQPPPSEWHVADIFLLLKPGKKPSAAALRPISLLHPVAKALATMLKHRVQPAVNAFLEQLPQYAYTQQRSAQDALDRAFTHCTLVQAILRTQTLTPQMRKQGHQVLPCRGGITLSVDLRKAFDLMPREHLLSALSKAKIDDAHCWTILQLHAHAQMQFSYAQHSTRIDTSNGIRQGCGLAPTLWSLFTAIIMHKLLEKLTVEEIVAFADDWLFQWVINKAEDLQRAVDLIGFILEVLQSFGMQPSLDKTVVLLQLKGSSAIPLYHPPFNAEVAFALMNQLLTYVTVALSHLVLLVLSAVRREFWNSRKRFDAELGRVAEKVEQEILGPWRFLLAPWPQTDRAQQTLLAQLDAWIEETSHGGNIRQPPNAAQCTRRTTAVTAA</sequence>
<keyword evidence="1" id="KW-0812">Transmembrane</keyword>
<dbReference type="EMBL" id="LSRX01000180">
    <property type="protein sequence ID" value="OLQ05604.1"/>
    <property type="molecule type" value="Genomic_DNA"/>
</dbReference>
<protein>
    <submittedName>
        <fullName evidence="3">LINE-1 retrotransposable element ORF2 protein</fullName>
    </submittedName>
</protein>
<evidence type="ECO:0000313" key="4">
    <source>
        <dbReference type="Proteomes" id="UP000186817"/>
    </source>
</evidence>
<reference evidence="3 4" key="1">
    <citation type="submission" date="2016-02" db="EMBL/GenBank/DDBJ databases">
        <title>Genome analysis of coral dinoflagellate symbionts highlights evolutionary adaptations to a symbiotic lifestyle.</title>
        <authorList>
            <person name="Aranda M."/>
            <person name="Li Y."/>
            <person name="Liew Y.J."/>
            <person name="Baumgarten S."/>
            <person name="Simakov O."/>
            <person name="Wilson M."/>
            <person name="Piel J."/>
            <person name="Ashoor H."/>
            <person name="Bougouffa S."/>
            <person name="Bajic V.B."/>
            <person name="Ryu T."/>
            <person name="Ravasi T."/>
            <person name="Bayer T."/>
            <person name="Micklem G."/>
            <person name="Kim H."/>
            <person name="Bhak J."/>
            <person name="Lajeunesse T.C."/>
            <person name="Voolstra C.R."/>
        </authorList>
    </citation>
    <scope>NUCLEOTIDE SEQUENCE [LARGE SCALE GENOMIC DNA]</scope>
    <source>
        <strain evidence="3 4">CCMP2467</strain>
    </source>
</reference>
<evidence type="ECO:0000313" key="3">
    <source>
        <dbReference type="EMBL" id="OLQ05604.1"/>
    </source>
</evidence>
<organism evidence="3 4">
    <name type="scientific">Symbiodinium microadriaticum</name>
    <name type="common">Dinoflagellate</name>
    <name type="synonym">Zooxanthella microadriatica</name>
    <dbReference type="NCBI Taxonomy" id="2951"/>
    <lineage>
        <taxon>Eukaryota</taxon>
        <taxon>Sar</taxon>
        <taxon>Alveolata</taxon>
        <taxon>Dinophyceae</taxon>
        <taxon>Suessiales</taxon>
        <taxon>Symbiodiniaceae</taxon>
        <taxon>Symbiodinium</taxon>
    </lineage>
</organism>
<dbReference type="SUPFAM" id="SSF56672">
    <property type="entry name" value="DNA/RNA polymerases"/>
    <property type="match status" value="1"/>
</dbReference>
<dbReference type="AlphaFoldDB" id="A0A1Q9EDV2"/>
<dbReference type="Pfam" id="PF00078">
    <property type="entry name" value="RVT_1"/>
    <property type="match status" value="1"/>
</dbReference>
<proteinExistence type="predicted"/>
<keyword evidence="4" id="KW-1185">Reference proteome</keyword>
<dbReference type="PROSITE" id="PS50878">
    <property type="entry name" value="RT_POL"/>
    <property type="match status" value="1"/>
</dbReference>
<gene>
    <name evidence="3" type="primary">Pol</name>
    <name evidence="3" type="ORF">AK812_SmicGene11179</name>
</gene>
<keyword evidence="1" id="KW-0472">Membrane</keyword>
<feature type="domain" description="Reverse transcriptase" evidence="2">
    <location>
        <begin position="135"/>
        <end position="426"/>
    </location>
</feature>
<dbReference type="InterPro" id="IPR043502">
    <property type="entry name" value="DNA/RNA_pol_sf"/>
</dbReference>